<dbReference type="EMBL" id="CP130472">
    <property type="protein sequence ID" value="WLS43209.1"/>
    <property type="molecule type" value="Genomic_DNA"/>
</dbReference>
<evidence type="ECO:0000313" key="1">
    <source>
        <dbReference type="EMBL" id="WLS43209.1"/>
    </source>
</evidence>
<name>A0AAJ6HSS4_9ACTN</name>
<gene>
    <name evidence="1" type="ORF">Q3V37_17460</name>
</gene>
<sequence>MIATVASDAIFVVAVKKFDTPLGVDPHSALRWLFPPRMPPPVAFGLVWALVVRRSASQI</sequence>
<keyword evidence="2" id="KW-1185">Reference proteome</keyword>
<proteinExistence type="predicted"/>
<organism evidence="1 2">
    <name type="scientific">Micromonospora profundi</name>
    <dbReference type="NCBI Taxonomy" id="1420889"/>
    <lineage>
        <taxon>Bacteria</taxon>
        <taxon>Bacillati</taxon>
        <taxon>Actinomycetota</taxon>
        <taxon>Actinomycetes</taxon>
        <taxon>Micromonosporales</taxon>
        <taxon>Micromonosporaceae</taxon>
        <taxon>Micromonospora</taxon>
    </lineage>
</organism>
<evidence type="ECO:0000313" key="2">
    <source>
        <dbReference type="Proteomes" id="UP001235874"/>
    </source>
</evidence>
<dbReference type="Proteomes" id="UP001235874">
    <property type="component" value="Chromosome"/>
</dbReference>
<dbReference type="RefSeq" id="WP_306270587.1">
    <property type="nucleotide sequence ID" value="NZ_CP130472.1"/>
</dbReference>
<dbReference type="KEGG" id="mprn:Q3V37_17460"/>
<protein>
    <submittedName>
        <fullName evidence="1">Uncharacterized protein</fullName>
    </submittedName>
</protein>
<dbReference type="AlphaFoldDB" id="A0AAJ6HSS4"/>
<accession>A0AAJ6HSS4</accession>
<reference evidence="1 2" key="1">
    <citation type="submission" date="2023-07" db="EMBL/GenBank/DDBJ databases">
        <title>Micromonospora profundi TRM 95458 converts glycerol to a new osmotic compound.</title>
        <authorList>
            <person name="Lu D."/>
        </authorList>
    </citation>
    <scope>NUCLEOTIDE SEQUENCE [LARGE SCALE GENOMIC DNA]</scope>
    <source>
        <strain evidence="1 2">TRM95458</strain>
    </source>
</reference>